<comment type="subcellular location">
    <subcellularLocation>
        <location evidence="2">Cell membrane</location>
        <topology evidence="2">Multi-pass membrane protein</topology>
    </subcellularLocation>
</comment>
<evidence type="ECO:0000256" key="8">
    <source>
        <dbReference type="ARBA" id="ARBA00022837"/>
    </source>
</evidence>
<dbReference type="EMBL" id="JAPFFF010000029">
    <property type="protein sequence ID" value="KAK8846460.1"/>
    <property type="molecule type" value="Genomic_DNA"/>
</dbReference>
<dbReference type="InterPro" id="IPR052214">
    <property type="entry name" value="DAG_Lipase-Related"/>
</dbReference>
<evidence type="ECO:0000256" key="12">
    <source>
        <dbReference type="ARBA" id="ARBA00023136"/>
    </source>
</evidence>
<keyword evidence="4" id="KW-0597">Phosphoprotein</keyword>
<dbReference type="Proteomes" id="UP001470230">
    <property type="component" value="Unassembled WGS sequence"/>
</dbReference>
<evidence type="ECO:0000256" key="14">
    <source>
        <dbReference type="ARBA" id="ARBA00026104"/>
    </source>
</evidence>
<evidence type="ECO:0000256" key="9">
    <source>
        <dbReference type="ARBA" id="ARBA00022963"/>
    </source>
</evidence>
<evidence type="ECO:0000256" key="4">
    <source>
        <dbReference type="ARBA" id="ARBA00022553"/>
    </source>
</evidence>
<keyword evidence="3" id="KW-1003">Cell membrane</keyword>
<evidence type="ECO:0000313" key="17">
    <source>
        <dbReference type="Proteomes" id="UP001470230"/>
    </source>
</evidence>
<organism evidence="16 17">
    <name type="scientific">Tritrichomonas musculus</name>
    <dbReference type="NCBI Taxonomy" id="1915356"/>
    <lineage>
        <taxon>Eukaryota</taxon>
        <taxon>Metamonada</taxon>
        <taxon>Parabasalia</taxon>
        <taxon>Tritrichomonadida</taxon>
        <taxon>Tritrichomonadidae</taxon>
        <taxon>Tritrichomonas</taxon>
    </lineage>
</organism>
<dbReference type="SUPFAM" id="SSF53474">
    <property type="entry name" value="alpha/beta-Hydrolases"/>
    <property type="match status" value="1"/>
</dbReference>
<dbReference type="CDD" id="cd00519">
    <property type="entry name" value="Lipase_3"/>
    <property type="match status" value="1"/>
</dbReference>
<name>A0ABR2HGD1_9EUKA</name>
<keyword evidence="6" id="KW-0479">Metal-binding</keyword>
<keyword evidence="7" id="KW-0378">Hydrolase</keyword>
<evidence type="ECO:0000256" key="2">
    <source>
        <dbReference type="ARBA" id="ARBA00004651"/>
    </source>
</evidence>
<dbReference type="InterPro" id="IPR029058">
    <property type="entry name" value="AB_hydrolase_fold"/>
</dbReference>
<keyword evidence="9" id="KW-0442">Lipid degradation</keyword>
<keyword evidence="8" id="KW-0106">Calcium</keyword>
<evidence type="ECO:0000256" key="1">
    <source>
        <dbReference type="ARBA" id="ARBA00001913"/>
    </source>
</evidence>
<evidence type="ECO:0000256" key="11">
    <source>
        <dbReference type="ARBA" id="ARBA00023098"/>
    </source>
</evidence>
<evidence type="ECO:0000256" key="5">
    <source>
        <dbReference type="ARBA" id="ARBA00022692"/>
    </source>
</evidence>
<dbReference type="InterPro" id="IPR002921">
    <property type="entry name" value="Fungal_lipase-type"/>
</dbReference>
<evidence type="ECO:0000256" key="3">
    <source>
        <dbReference type="ARBA" id="ARBA00022475"/>
    </source>
</evidence>
<dbReference type="Gene3D" id="3.40.50.1820">
    <property type="entry name" value="alpha/beta hydrolase"/>
    <property type="match status" value="1"/>
</dbReference>
<proteinExistence type="predicted"/>
<protein>
    <recommendedName>
        <fullName evidence="14">sn-1-specific diacylglycerol lipase</fullName>
        <ecNumber evidence="14">3.1.1.116</ecNumber>
    </recommendedName>
</protein>
<evidence type="ECO:0000313" key="16">
    <source>
        <dbReference type="EMBL" id="KAK8846460.1"/>
    </source>
</evidence>
<comment type="cofactor">
    <cofactor evidence="1">
        <name>Ca(2+)</name>
        <dbReference type="ChEBI" id="CHEBI:29108"/>
    </cofactor>
</comment>
<gene>
    <name evidence="16" type="ORF">M9Y10_020482</name>
</gene>
<dbReference type="PANTHER" id="PTHR45792">
    <property type="entry name" value="DIACYLGLYCEROL LIPASE HOMOLOG-RELATED"/>
    <property type="match status" value="1"/>
</dbReference>
<keyword evidence="17" id="KW-1185">Reference proteome</keyword>
<evidence type="ECO:0000256" key="6">
    <source>
        <dbReference type="ARBA" id="ARBA00022723"/>
    </source>
</evidence>
<evidence type="ECO:0000259" key="15">
    <source>
        <dbReference type="Pfam" id="PF01764"/>
    </source>
</evidence>
<reference evidence="16 17" key="1">
    <citation type="submission" date="2024-04" db="EMBL/GenBank/DDBJ databases">
        <title>Tritrichomonas musculus Genome.</title>
        <authorList>
            <person name="Alves-Ferreira E."/>
            <person name="Grigg M."/>
            <person name="Lorenzi H."/>
            <person name="Galac M."/>
        </authorList>
    </citation>
    <scope>NUCLEOTIDE SEQUENCE [LARGE SCALE GENOMIC DNA]</scope>
    <source>
        <strain evidence="16 17">EAF2021</strain>
    </source>
</reference>
<keyword evidence="12" id="KW-0472">Membrane</keyword>
<accession>A0ABR2HGD1</accession>
<dbReference type="EC" id="3.1.1.116" evidence="14"/>
<keyword evidence="10" id="KW-1133">Transmembrane helix</keyword>
<evidence type="ECO:0000256" key="7">
    <source>
        <dbReference type="ARBA" id="ARBA00022801"/>
    </source>
</evidence>
<evidence type="ECO:0000256" key="10">
    <source>
        <dbReference type="ARBA" id="ARBA00022989"/>
    </source>
</evidence>
<dbReference type="PANTHER" id="PTHR45792:SF8">
    <property type="entry name" value="DIACYLGLYCEROL LIPASE-ALPHA"/>
    <property type="match status" value="1"/>
</dbReference>
<evidence type="ECO:0000256" key="13">
    <source>
        <dbReference type="ARBA" id="ARBA00024531"/>
    </source>
</evidence>
<keyword evidence="5" id="KW-0812">Transmembrane</keyword>
<comment type="caution">
    <text evidence="16">The sequence shown here is derived from an EMBL/GenBank/DDBJ whole genome shotgun (WGS) entry which is preliminary data.</text>
</comment>
<feature type="domain" description="Fungal lipase-type" evidence="15">
    <location>
        <begin position="109"/>
        <end position="234"/>
    </location>
</feature>
<comment type="catalytic activity">
    <reaction evidence="13">
        <text>a 1,2-diacyl-sn-glycerol + H2O = a 2-acylglycerol + a fatty acid + H(+)</text>
        <dbReference type="Rhea" id="RHEA:33275"/>
        <dbReference type="ChEBI" id="CHEBI:15377"/>
        <dbReference type="ChEBI" id="CHEBI:15378"/>
        <dbReference type="ChEBI" id="CHEBI:17389"/>
        <dbReference type="ChEBI" id="CHEBI:17815"/>
        <dbReference type="ChEBI" id="CHEBI:28868"/>
        <dbReference type="EC" id="3.1.1.116"/>
    </reaction>
    <physiologicalReaction direction="left-to-right" evidence="13">
        <dbReference type="Rhea" id="RHEA:33276"/>
    </physiologicalReaction>
</comment>
<keyword evidence="11" id="KW-0443">Lipid metabolism</keyword>
<dbReference type="Pfam" id="PF01764">
    <property type="entry name" value="Lipase_3"/>
    <property type="match status" value="1"/>
</dbReference>
<sequence length="332" mass="37319">MSNKSDKDSGSSIDSEDDSVQIFTKSYFFKYVNPNLPIQIHETTPTSITPTLASLLRVCAMLCQCSYEKPKKVVWPEEIGPPILYKTDSEITRIPFFISNSDKLNTIFLVCRGTQCLDDFLTDLMGNCVEVCGGKMHQGAYDTASYIFYNSQNVLVQLSEENNRRPIVFTGHSLGGAVASSLCELVRQSLPNLPCSCIAIAPPPTVDLNLWQTTRRSTSTFIFEGDCIPFMSLENVINISVEILPTKVARVVNNFVHKRLKKTSMGAYEHSIQVQLCPPGELFLFVLDDNGNAELRKVEPEYFDRLVRGLADTNHVMSNYENLINNYFKNHT</sequence>